<evidence type="ECO:0000259" key="6">
    <source>
        <dbReference type="Pfam" id="PF01926"/>
    </source>
</evidence>
<evidence type="ECO:0000313" key="7">
    <source>
        <dbReference type="EMBL" id="KAG9395697.1"/>
    </source>
</evidence>
<dbReference type="SUPFAM" id="SSF52540">
    <property type="entry name" value="P-loop containing nucleoside triphosphate hydrolases"/>
    <property type="match status" value="2"/>
</dbReference>
<evidence type="ECO:0000256" key="3">
    <source>
        <dbReference type="ARBA" id="ARBA00037770"/>
    </source>
</evidence>
<reference evidence="7" key="1">
    <citation type="submission" date="2021-05" db="EMBL/GenBank/DDBJ databases">
        <title>A free-living protist that lacks canonical eukaryotic 1 DNA replication and segregation systems.</title>
        <authorList>
            <person name="Salas-Leiva D.E."/>
            <person name="Tromer E.C."/>
            <person name="Curtis B.A."/>
            <person name="Jerlstrom-Hultqvist J."/>
            <person name="Kolisko M."/>
            <person name="Yi Z."/>
            <person name="Salas-Leiva J.S."/>
            <person name="Gallot-Lavallee L."/>
            <person name="Kops G.J.P.L."/>
            <person name="Archibald J.M."/>
            <person name="Simpson A.G.B."/>
            <person name="Roger A.J."/>
        </authorList>
    </citation>
    <scope>NUCLEOTIDE SEQUENCE</scope>
    <source>
        <strain evidence="7">BICM</strain>
    </source>
</reference>
<dbReference type="OrthoDB" id="391988at2759"/>
<dbReference type="Pfam" id="PF01926">
    <property type="entry name" value="MMR_HSR1"/>
    <property type="match status" value="1"/>
</dbReference>
<evidence type="ECO:0000256" key="4">
    <source>
        <dbReference type="ARBA" id="ARBA00039902"/>
    </source>
</evidence>
<dbReference type="PANTHER" id="PTHR45709">
    <property type="entry name" value="LARGE SUBUNIT GTPASE 1 HOMOLOG-RELATED"/>
    <property type="match status" value="1"/>
</dbReference>
<comment type="caution">
    <text evidence="7">The sequence shown here is derived from an EMBL/GenBank/DDBJ whole genome shotgun (WGS) entry which is preliminary data.</text>
</comment>
<evidence type="ECO:0000256" key="1">
    <source>
        <dbReference type="ARBA" id="ARBA00022741"/>
    </source>
</evidence>
<comment type="function">
    <text evidence="3">Possible regulatory or functional link with the histocompatibility cluster.</text>
</comment>
<dbReference type="Gene3D" id="3.40.50.300">
    <property type="entry name" value="P-loop containing nucleotide triphosphate hydrolases"/>
    <property type="match status" value="1"/>
</dbReference>
<dbReference type="Proteomes" id="UP000717585">
    <property type="component" value="Unassembled WGS sequence"/>
</dbReference>
<keyword evidence="1" id="KW-0547">Nucleotide-binding</keyword>
<dbReference type="InterPro" id="IPR023179">
    <property type="entry name" value="GTP-bd_ortho_bundle_sf"/>
</dbReference>
<accession>A0A8J6BEC3</accession>
<dbReference type="GO" id="GO:0003924">
    <property type="term" value="F:GTPase activity"/>
    <property type="evidence" value="ECO:0007669"/>
    <property type="project" value="InterPro"/>
</dbReference>
<protein>
    <recommendedName>
        <fullName evidence="4">Guanine nucleotide-binding protein-like 1</fullName>
    </recommendedName>
</protein>
<dbReference type="PANTHER" id="PTHR45709:SF3">
    <property type="entry name" value="GUANINE NUCLEOTIDE-BINDING PROTEIN-LIKE 1"/>
    <property type="match status" value="1"/>
</dbReference>
<evidence type="ECO:0000313" key="8">
    <source>
        <dbReference type="Proteomes" id="UP000717585"/>
    </source>
</evidence>
<sequence length="467" mass="53384">MRKSAKQRKAELKQARQKKQELDTEDPYKDIRVTETGQTVRRVHTIKANERAFMRFIPEEAFEVDARKTEGTEVPFSPSPSSSIVRMYLDREHTPAIPSRPNWSCDMTKEELVKNETDYFRRWLHQFGVYEEGQEIDYDAQPALPAAEFNFFETNLEVWRQLWRTVERADVVVIIVDARFPIAQLPRNLYTYVCEDINKPAICILNKADLIEPKYFKEWVRVLKQLYPNLLEVIPFNAFDVVDGRKQATYEDGEELLHTIIEIAQSYHIQPNPLKKKDGEPAELEFGFVGHPSVGKSSVMNSVLGSKKVSVKRTPGHTKHFQTHHIVNRGDKVVVCDCPGLVIPVHGMPRALQVITGVYPLGRVREFYSSIRLAVELVLGSWAELREGFLANLTRLAGAEFSKLFAEQADSGEFTITPYDLIAAVAEQKGMMTKGGRPDVHRAGRIVLQEVVDGNIYVFIRPEWVAQ</sequence>
<dbReference type="InterPro" id="IPR006073">
    <property type="entry name" value="GTP-bd"/>
</dbReference>
<dbReference type="Gene3D" id="1.10.1580.10">
    <property type="match status" value="1"/>
</dbReference>
<gene>
    <name evidence="7" type="ORF">J8273_2901</name>
</gene>
<feature type="region of interest" description="Disordered" evidence="5">
    <location>
        <begin position="1"/>
        <end position="29"/>
    </location>
</feature>
<evidence type="ECO:0000256" key="5">
    <source>
        <dbReference type="SAM" id="MobiDB-lite"/>
    </source>
</evidence>
<organism evidence="7 8">
    <name type="scientific">Carpediemonas membranifera</name>
    <dbReference type="NCBI Taxonomy" id="201153"/>
    <lineage>
        <taxon>Eukaryota</taxon>
        <taxon>Metamonada</taxon>
        <taxon>Carpediemonas-like organisms</taxon>
        <taxon>Carpediemonas</taxon>
    </lineage>
</organism>
<dbReference type="EMBL" id="JAHDYR010000009">
    <property type="protein sequence ID" value="KAG9395697.1"/>
    <property type="molecule type" value="Genomic_DNA"/>
</dbReference>
<feature type="domain" description="G" evidence="6">
    <location>
        <begin position="286"/>
        <end position="342"/>
    </location>
</feature>
<keyword evidence="8" id="KW-1185">Reference proteome</keyword>
<proteinExistence type="predicted"/>
<dbReference type="AlphaFoldDB" id="A0A8J6BEC3"/>
<name>A0A8J6BEC3_9EUKA</name>
<keyword evidence="2" id="KW-0342">GTP-binding</keyword>
<dbReference type="InterPro" id="IPR027417">
    <property type="entry name" value="P-loop_NTPase"/>
</dbReference>
<dbReference type="GO" id="GO:0005525">
    <property type="term" value="F:GTP binding"/>
    <property type="evidence" value="ECO:0007669"/>
    <property type="project" value="UniProtKB-KW"/>
</dbReference>
<dbReference type="InterPro" id="IPR043358">
    <property type="entry name" value="GNL1-like"/>
</dbReference>
<feature type="compositionally biased region" description="Basic and acidic residues" evidence="5">
    <location>
        <begin position="8"/>
        <end position="29"/>
    </location>
</feature>
<evidence type="ECO:0000256" key="2">
    <source>
        <dbReference type="ARBA" id="ARBA00023134"/>
    </source>
</evidence>